<keyword evidence="3" id="KW-0812">Transmembrane</keyword>
<dbReference type="CDD" id="cd07385">
    <property type="entry name" value="MPP_YkuE_C"/>
    <property type="match status" value="1"/>
</dbReference>
<dbReference type="Gene3D" id="3.60.21.10">
    <property type="match status" value="1"/>
</dbReference>
<evidence type="ECO:0000259" key="4">
    <source>
        <dbReference type="Pfam" id="PF00149"/>
    </source>
</evidence>
<dbReference type="InterPro" id="IPR004843">
    <property type="entry name" value="Calcineurin-like_PHP"/>
</dbReference>
<keyword evidence="6" id="KW-1185">Reference proteome</keyword>
<keyword evidence="3" id="KW-1133">Transmembrane helix</keyword>
<protein>
    <submittedName>
        <fullName evidence="5">Metallophosphoesterase</fullName>
    </submittedName>
</protein>
<gene>
    <name evidence="5" type="ORF">O9H85_19590</name>
</gene>
<keyword evidence="1" id="KW-0479">Metal-binding</keyword>
<reference evidence="5 6" key="1">
    <citation type="submission" date="2022-12" db="EMBL/GenBank/DDBJ databases">
        <title>Draft genome sequence of Paenibacillus sp. dW9.</title>
        <authorList>
            <person name="Choi E.-W."/>
            <person name="Kim D.-U."/>
        </authorList>
    </citation>
    <scope>NUCLEOTIDE SEQUENCE [LARGE SCALE GENOMIC DNA]</scope>
    <source>
        <strain evidence="6">dW9</strain>
    </source>
</reference>
<dbReference type="PANTHER" id="PTHR31302:SF31">
    <property type="entry name" value="PHOSPHODIESTERASE YAEI"/>
    <property type="match status" value="1"/>
</dbReference>
<feature type="transmembrane region" description="Helical" evidence="3">
    <location>
        <begin position="21"/>
        <end position="41"/>
    </location>
</feature>
<dbReference type="Proteomes" id="UP001527882">
    <property type="component" value="Unassembled WGS sequence"/>
</dbReference>
<evidence type="ECO:0000313" key="5">
    <source>
        <dbReference type="EMBL" id="MCZ8514586.1"/>
    </source>
</evidence>
<dbReference type="PROSITE" id="PS51318">
    <property type="entry name" value="TAT"/>
    <property type="match status" value="1"/>
</dbReference>
<dbReference type="SUPFAM" id="SSF56300">
    <property type="entry name" value="Metallo-dependent phosphatases"/>
    <property type="match status" value="1"/>
</dbReference>
<dbReference type="Pfam" id="PF00149">
    <property type="entry name" value="Metallophos"/>
    <property type="match status" value="1"/>
</dbReference>
<dbReference type="RefSeq" id="WP_269883104.1">
    <property type="nucleotide sequence ID" value="NZ_JAQAGZ010000012.1"/>
</dbReference>
<keyword evidence="3" id="KW-0472">Membrane</keyword>
<organism evidence="5 6">
    <name type="scientific">Paenibacillus gyeongsangnamensis</name>
    <dbReference type="NCBI Taxonomy" id="3388067"/>
    <lineage>
        <taxon>Bacteria</taxon>
        <taxon>Bacillati</taxon>
        <taxon>Bacillota</taxon>
        <taxon>Bacilli</taxon>
        <taxon>Bacillales</taxon>
        <taxon>Paenibacillaceae</taxon>
        <taxon>Paenibacillus</taxon>
    </lineage>
</organism>
<dbReference type="PANTHER" id="PTHR31302">
    <property type="entry name" value="TRANSMEMBRANE PROTEIN WITH METALLOPHOSPHOESTERASE DOMAIN-RELATED"/>
    <property type="match status" value="1"/>
</dbReference>
<evidence type="ECO:0000256" key="3">
    <source>
        <dbReference type="SAM" id="Phobius"/>
    </source>
</evidence>
<dbReference type="InterPro" id="IPR006311">
    <property type="entry name" value="TAT_signal"/>
</dbReference>
<proteinExistence type="predicted"/>
<keyword evidence="2" id="KW-0378">Hydrolase</keyword>
<dbReference type="InterPro" id="IPR029052">
    <property type="entry name" value="Metallo-depent_PP-like"/>
</dbReference>
<evidence type="ECO:0000313" key="6">
    <source>
        <dbReference type="Proteomes" id="UP001527882"/>
    </source>
</evidence>
<dbReference type="EMBL" id="JAQAGZ010000012">
    <property type="protein sequence ID" value="MCZ8514586.1"/>
    <property type="molecule type" value="Genomic_DNA"/>
</dbReference>
<dbReference type="InterPro" id="IPR051158">
    <property type="entry name" value="Metallophosphoesterase_sf"/>
</dbReference>
<feature type="domain" description="Calcineurin-like phosphoesterase" evidence="4">
    <location>
        <begin position="67"/>
        <end position="229"/>
    </location>
</feature>
<evidence type="ECO:0000256" key="1">
    <source>
        <dbReference type="ARBA" id="ARBA00022723"/>
    </source>
</evidence>
<evidence type="ECO:0000256" key="2">
    <source>
        <dbReference type="ARBA" id="ARBA00022801"/>
    </source>
</evidence>
<name>A0ABT4QCJ6_9BACL</name>
<accession>A0ABT4QCJ6</accession>
<sequence>MTSGRIETSEELTRRAFLKKAGLAAVAAAGAAAAGGGYARWVEPRWLELTQVTVHMARLPLAMDGARVVQFSDLHLGFHYDAADLLKLTRVINSLRPDALCFTGDLVDYSVGPDGTAAAEALGAMQARLGKFAVLGNHDYYGKAGEVAELLGKGGFRVLRNESARLEYGGSRVWLAGVEDQWEGKPDLKQALKAVPREDCTVLLSHCPDYADIAAEHSVDLQLSGHSHGGQVRVPFYGHVFTPLYARKYVMGLYDLGGRLQLYVNRGIGVSIHPIRFWCRPELTVFTLKRKR</sequence>
<comment type="caution">
    <text evidence="5">The sequence shown here is derived from an EMBL/GenBank/DDBJ whole genome shotgun (WGS) entry which is preliminary data.</text>
</comment>